<dbReference type="SMART" id="SM00448">
    <property type="entry name" value="REC"/>
    <property type="match status" value="1"/>
</dbReference>
<dbReference type="PROSITE" id="PS50112">
    <property type="entry name" value="PAS"/>
    <property type="match status" value="1"/>
</dbReference>
<feature type="domain" description="Histidine kinase" evidence="7">
    <location>
        <begin position="461"/>
        <end position="684"/>
    </location>
</feature>
<dbReference type="Gene3D" id="3.30.565.10">
    <property type="entry name" value="Histidine kinase-like ATPase, C-terminal domain"/>
    <property type="match status" value="1"/>
</dbReference>
<keyword evidence="5" id="KW-0175">Coiled coil</keyword>
<dbReference type="PROSITE" id="PS50109">
    <property type="entry name" value="HIS_KIN"/>
    <property type="match status" value="1"/>
</dbReference>
<feature type="modified residue" description="4-aspartylphosphate" evidence="4">
    <location>
        <position position="764"/>
    </location>
</feature>
<organism evidence="10 11">
    <name type="scientific">Parvibaculum sedimenti</name>
    <dbReference type="NCBI Taxonomy" id="2608632"/>
    <lineage>
        <taxon>Bacteria</taxon>
        <taxon>Pseudomonadati</taxon>
        <taxon>Pseudomonadota</taxon>
        <taxon>Alphaproteobacteria</taxon>
        <taxon>Hyphomicrobiales</taxon>
        <taxon>Parvibaculaceae</taxon>
        <taxon>Parvibaculum</taxon>
    </lineage>
</organism>
<gene>
    <name evidence="10" type="ORF">F2P47_13830</name>
</gene>
<dbReference type="Proteomes" id="UP000468901">
    <property type="component" value="Unassembled WGS sequence"/>
</dbReference>
<comment type="catalytic activity">
    <reaction evidence="1">
        <text>ATP + protein L-histidine = ADP + protein N-phospho-L-histidine.</text>
        <dbReference type="EC" id="2.7.13.3"/>
    </reaction>
</comment>
<feature type="domain" description="PAS" evidence="9">
    <location>
        <begin position="202"/>
        <end position="255"/>
    </location>
</feature>
<evidence type="ECO:0000259" key="9">
    <source>
        <dbReference type="PROSITE" id="PS50112"/>
    </source>
</evidence>
<dbReference type="FunFam" id="1.10.287.130:FF:000037">
    <property type="entry name" value="Hybrid sensor histidine kinase/response regulator"/>
    <property type="match status" value="1"/>
</dbReference>
<dbReference type="PANTHER" id="PTHR43065:SF42">
    <property type="entry name" value="TWO-COMPONENT SENSOR PPRA"/>
    <property type="match status" value="1"/>
</dbReference>
<dbReference type="InterPro" id="IPR000014">
    <property type="entry name" value="PAS"/>
</dbReference>
<dbReference type="EC" id="2.7.13.3" evidence="2"/>
<keyword evidence="6" id="KW-0812">Transmembrane</keyword>
<comment type="caution">
    <text evidence="10">The sequence shown here is derived from an EMBL/GenBank/DDBJ whole genome shotgun (WGS) entry which is preliminary data.</text>
</comment>
<dbReference type="SMART" id="SM00091">
    <property type="entry name" value="PAS"/>
    <property type="match status" value="3"/>
</dbReference>
<dbReference type="Pfam" id="PF00512">
    <property type="entry name" value="HisKA"/>
    <property type="match status" value="1"/>
</dbReference>
<evidence type="ECO:0000256" key="5">
    <source>
        <dbReference type="SAM" id="Coils"/>
    </source>
</evidence>
<evidence type="ECO:0000256" key="2">
    <source>
        <dbReference type="ARBA" id="ARBA00012438"/>
    </source>
</evidence>
<dbReference type="PRINTS" id="PR00344">
    <property type="entry name" value="BCTRLSENSOR"/>
</dbReference>
<accession>A0A6N6VHF3</accession>
<dbReference type="InterPro" id="IPR013656">
    <property type="entry name" value="PAS_4"/>
</dbReference>
<dbReference type="Pfam" id="PF00072">
    <property type="entry name" value="Response_reg"/>
    <property type="match status" value="1"/>
</dbReference>
<dbReference type="GO" id="GO:0000155">
    <property type="term" value="F:phosphorelay sensor kinase activity"/>
    <property type="evidence" value="ECO:0007669"/>
    <property type="project" value="InterPro"/>
</dbReference>
<feature type="transmembrane region" description="Helical" evidence="6">
    <location>
        <begin position="46"/>
        <end position="67"/>
    </location>
</feature>
<dbReference type="PROSITE" id="PS50110">
    <property type="entry name" value="RESPONSE_REGULATORY"/>
    <property type="match status" value="1"/>
</dbReference>
<protein>
    <recommendedName>
        <fullName evidence="2">histidine kinase</fullName>
        <ecNumber evidence="2">2.7.13.3</ecNumber>
    </recommendedName>
</protein>
<evidence type="ECO:0000256" key="1">
    <source>
        <dbReference type="ARBA" id="ARBA00000085"/>
    </source>
</evidence>
<evidence type="ECO:0000256" key="6">
    <source>
        <dbReference type="SAM" id="Phobius"/>
    </source>
</evidence>
<dbReference type="Pfam" id="PF13426">
    <property type="entry name" value="PAS_9"/>
    <property type="match status" value="1"/>
</dbReference>
<dbReference type="SMART" id="SM00388">
    <property type="entry name" value="HisKA"/>
    <property type="match status" value="1"/>
</dbReference>
<dbReference type="Pfam" id="PF02518">
    <property type="entry name" value="HATPase_c"/>
    <property type="match status" value="1"/>
</dbReference>
<evidence type="ECO:0000313" key="10">
    <source>
        <dbReference type="EMBL" id="KAB7739147.1"/>
    </source>
</evidence>
<dbReference type="CDD" id="cd00082">
    <property type="entry name" value="HisKA"/>
    <property type="match status" value="1"/>
</dbReference>
<dbReference type="Pfam" id="PF08448">
    <property type="entry name" value="PAS_4"/>
    <property type="match status" value="2"/>
</dbReference>
<keyword evidence="3 4" id="KW-0597">Phosphoprotein</keyword>
<dbReference type="SMART" id="SM00387">
    <property type="entry name" value="HATPase_c"/>
    <property type="match status" value="1"/>
</dbReference>
<dbReference type="CDD" id="cd00130">
    <property type="entry name" value="PAS"/>
    <property type="match status" value="1"/>
</dbReference>
<evidence type="ECO:0000256" key="4">
    <source>
        <dbReference type="PROSITE-ProRule" id="PRU00169"/>
    </source>
</evidence>
<dbReference type="Gene3D" id="1.10.287.130">
    <property type="match status" value="1"/>
</dbReference>
<dbReference type="InterPro" id="IPR036890">
    <property type="entry name" value="HATPase_C_sf"/>
</dbReference>
<dbReference type="InterPro" id="IPR004358">
    <property type="entry name" value="Sig_transdc_His_kin-like_C"/>
</dbReference>
<feature type="domain" description="Response regulatory" evidence="8">
    <location>
        <begin position="713"/>
        <end position="829"/>
    </location>
</feature>
<keyword evidence="11" id="KW-1185">Reference proteome</keyword>
<keyword evidence="6" id="KW-1133">Transmembrane helix</keyword>
<dbReference type="SUPFAM" id="SSF52172">
    <property type="entry name" value="CheY-like"/>
    <property type="match status" value="1"/>
</dbReference>
<dbReference type="SUPFAM" id="SSF47384">
    <property type="entry name" value="Homodimeric domain of signal transducing histidine kinase"/>
    <property type="match status" value="1"/>
</dbReference>
<evidence type="ECO:0000259" key="7">
    <source>
        <dbReference type="PROSITE" id="PS50109"/>
    </source>
</evidence>
<keyword evidence="6" id="KW-0472">Membrane</keyword>
<feature type="transmembrane region" description="Helical" evidence="6">
    <location>
        <begin position="21"/>
        <end position="40"/>
    </location>
</feature>
<dbReference type="InterPro" id="IPR011006">
    <property type="entry name" value="CheY-like_superfamily"/>
</dbReference>
<dbReference type="InterPro" id="IPR005467">
    <property type="entry name" value="His_kinase_dom"/>
</dbReference>
<sequence length="832" mass="89374">MAELERNASGREPGSRLSPRQIFTLAGVAVAGLAILLDILGFHAFAVPGVLTVIGTIGAAGIILFGFSSTISRDVSRAPAAAGDALNALPDPCYATDRRGAVLFANEAYRSLVGSVNADRPAPLERLLAGREGHAETLYRLAQAARTGFAAEEEIRFALRTGLAERTYQVVVRPLSGQLGGAVWLLRDLTLERERLDQAEQQWRRASAFLSATPIGFYAAELSGEILYVNNKLADWLGASVERLSGRTQKLSDILLGDVAGLSMVSDFEDASIVDADLKGPNGRPVPVRILRSLVPKAGGKDGEFISCALVLDRATSGEAEGNARDAELRFARFFNNAPISIATVDAEGRIDNANSAFLSYMGGNVTRGVPLADLLVEDDRPALLESLAALRGGRQPGPPIEVRLVNRPERVGQLYASRVDSGEGGSSTVVYLIDATEQKSLELQFAQSQKMQAIGQLAGGVAHDFNNLLTAIIGFCDLLLARHQAGDPSFADVMQIKQNANRAANLTRQLLAFSRRQTLRPKVLSLTDALAELQNLLSRLLTEKVELKIVHGRDLGLVKVDQNQLEQVIMNLAVNARDAMPDGGRVTIRTANVSEEDSRALDHAMMPPADYLLIEVADTGTGIPKENLGKIFEPFYTTKDPSKGTGLGLSTVYGIVKQTGGFIFAYSTVGKGTTFRIYLPRYFETPAEAKAEAEAQAAAVAAEPTDLTGKGTILLVEDEDAVRTFAARALQTRGYEVLQADCGEAAIALVQEFEGKIDLVVSDVVMPNMDGPTMVKELRGKLPGARIIFVSGYAEDAFEKSLDPEQQFHFLPKPFSLKQLAAAVKDVMGKA</sequence>
<dbReference type="Gene3D" id="3.40.50.2300">
    <property type="match status" value="1"/>
</dbReference>
<feature type="coiled-coil region" evidence="5">
    <location>
        <begin position="524"/>
        <end position="551"/>
    </location>
</feature>
<proteinExistence type="predicted"/>
<name>A0A6N6VHF3_9HYPH</name>
<reference evidence="10 11" key="1">
    <citation type="submission" date="2019-09" db="EMBL/GenBank/DDBJ databases">
        <title>Parvibaculum sedimenti sp. nov., isolated from sediment.</title>
        <authorList>
            <person name="Wang Y."/>
        </authorList>
    </citation>
    <scope>NUCLEOTIDE SEQUENCE [LARGE SCALE GENOMIC DNA]</scope>
    <source>
        <strain evidence="10 11">HXT-9</strain>
    </source>
</reference>
<dbReference type="SUPFAM" id="SSF55874">
    <property type="entry name" value="ATPase domain of HSP90 chaperone/DNA topoisomerase II/histidine kinase"/>
    <property type="match status" value="1"/>
</dbReference>
<dbReference type="InterPro" id="IPR035965">
    <property type="entry name" value="PAS-like_dom_sf"/>
</dbReference>
<dbReference type="AlphaFoldDB" id="A0A6N6VHF3"/>
<dbReference type="NCBIfam" id="TIGR00229">
    <property type="entry name" value="sensory_box"/>
    <property type="match status" value="1"/>
</dbReference>
<evidence type="ECO:0000313" key="11">
    <source>
        <dbReference type="Proteomes" id="UP000468901"/>
    </source>
</evidence>
<evidence type="ECO:0000256" key="3">
    <source>
        <dbReference type="ARBA" id="ARBA00022553"/>
    </source>
</evidence>
<dbReference type="SUPFAM" id="SSF55785">
    <property type="entry name" value="PYP-like sensor domain (PAS domain)"/>
    <property type="match status" value="3"/>
</dbReference>
<dbReference type="EMBL" id="WESC01000013">
    <property type="protein sequence ID" value="KAB7739147.1"/>
    <property type="molecule type" value="Genomic_DNA"/>
</dbReference>
<dbReference type="Gene3D" id="3.30.450.20">
    <property type="entry name" value="PAS domain"/>
    <property type="match status" value="2"/>
</dbReference>
<dbReference type="PANTHER" id="PTHR43065">
    <property type="entry name" value="SENSOR HISTIDINE KINASE"/>
    <property type="match status" value="1"/>
</dbReference>
<dbReference type="InterPro" id="IPR003661">
    <property type="entry name" value="HisK_dim/P_dom"/>
</dbReference>
<evidence type="ECO:0000259" key="8">
    <source>
        <dbReference type="PROSITE" id="PS50110"/>
    </source>
</evidence>
<dbReference type="InterPro" id="IPR001789">
    <property type="entry name" value="Sig_transdc_resp-reg_receiver"/>
</dbReference>
<dbReference type="InterPro" id="IPR003594">
    <property type="entry name" value="HATPase_dom"/>
</dbReference>
<dbReference type="InterPro" id="IPR036097">
    <property type="entry name" value="HisK_dim/P_sf"/>
</dbReference>